<sequence>MDHLDDEVMDGGPMPTPSDALSVERPAATASDDPGRHEEETTSESESDSDEEPLLLYQRLGSATQNLLDTDGASCVSVSGKVLAIGTHEGKVHVFDTLGHIEVKSYSSHSSTVNDIGFDEHCEYLASCSDDGTVVIVGLYSEERFKQEYRRPVKTVALDPKFRAKKSRQFVSGGLAGQLVLNTKGWLGTKDYALHSGEGTIHAARWTGSLIAWANDIGVRIYDCVSHQCIKYINRPKGSPRADLFRASLFWQSESLLIVGWADSVTILRISVQESPIGDAFAGPGATSSAQSSSGSTGLPVFRNVQVVASFQTDYYISGIAPFGPDLVALAYVIDQDDNMLKLAEVQEGATYQRRRSTVKGSLRPEVRVITWMNEELASDALTIHGYEHYKANDYLMASYYSVPASGADFLYGSASSDESAASERGAAGTTSRRVGGSQWWTEGDEPMYYIVSPRDIVLARPRGPDDRIQWLLENKKFEEALSVLETSEGKNLKDSTMEQIGFNYLTHLFEVKDFAKAAALCPKLLFQKTALWERWVLEFAKVQQLALLCRYIPTGSPRLRQAVYDMVLKIFLQSDHENFLYLVRRWPAEIYGMREITDSLLAYEARSAASGTLQEALAELYILQDRKDMALGIFLQLQRPEVFDFIARNGLLPSVRDKVVLMMELDSGKSIDLLVEGRDLITPPMVVSQLKEAEGARGKAGDKFRMFLHQYLHQLFERDPDLGAQCDLHGMQVELYAEYDPKLLMNFLATSSSYPLEVAYAVCREKSLYQELVFVLGRMGNASQGVSILVQKLGDIQGAIQFVQSQRDDELWEQLVEMSLASPRLIGTLLENLGSAQLDASRVLKRIPLGMPIPQLRDRLIKVLEESRTQASLIQGANEILIRDRASLLQRLHREARRAVPRERVAVGKK</sequence>
<feature type="region of interest" description="Disordered" evidence="7">
    <location>
        <begin position="1"/>
        <end position="52"/>
    </location>
</feature>
<dbReference type="Gene3D" id="2.130.10.10">
    <property type="entry name" value="YVTN repeat-like/Quinoprotein amine dehydrogenase"/>
    <property type="match status" value="1"/>
</dbReference>
<feature type="domain" description="Vps41 beta-propeller" evidence="8">
    <location>
        <begin position="55"/>
        <end position="400"/>
    </location>
</feature>
<comment type="function">
    <text evidence="4">Required for vacuolar assembly and vacuolar traffic.</text>
</comment>
<keyword evidence="2 4" id="KW-0813">Transport</keyword>
<protein>
    <recommendedName>
        <fullName evidence="4">Vacuolar protein sorting-associated protein 41 homolog</fullName>
    </recommendedName>
</protein>
<dbReference type="PANTHER" id="PTHR12616:SF1">
    <property type="entry name" value="VACUOLAR PROTEIN SORTING-ASSOCIATED PROTEIN 41 HOMOLOG"/>
    <property type="match status" value="1"/>
</dbReference>
<evidence type="ECO:0000256" key="5">
    <source>
        <dbReference type="PROSITE-ProRule" id="PRU00221"/>
    </source>
</evidence>
<evidence type="ECO:0000256" key="4">
    <source>
        <dbReference type="PIRNR" id="PIRNR028921"/>
    </source>
</evidence>
<dbReference type="InterPro" id="IPR015943">
    <property type="entry name" value="WD40/YVTN_repeat-like_dom_sf"/>
</dbReference>
<evidence type="ECO:0000256" key="3">
    <source>
        <dbReference type="ARBA" id="ARBA00022927"/>
    </source>
</evidence>
<dbReference type="Pfam" id="PF23556">
    <property type="entry name" value="TPR_Vps41"/>
    <property type="match status" value="1"/>
</dbReference>
<dbReference type="Gene3D" id="1.25.40.10">
    <property type="entry name" value="Tetratricopeptide repeat domain"/>
    <property type="match status" value="1"/>
</dbReference>
<feature type="compositionally biased region" description="Acidic residues" evidence="7">
    <location>
        <begin position="41"/>
        <end position="52"/>
    </location>
</feature>
<dbReference type="EMBL" id="CP151506">
    <property type="protein sequence ID" value="WZN62676.1"/>
    <property type="molecule type" value="Genomic_DNA"/>
</dbReference>
<accession>A0AAX4P9F6</accession>
<dbReference type="InterPro" id="IPR057780">
    <property type="entry name" value="Beta-prop_Vps41"/>
</dbReference>
<name>A0AAX4P9F6_9CHLO</name>
<dbReference type="PIRSF" id="PIRSF028921">
    <property type="entry name" value="VPS41"/>
    <property type="match status" value="1"/>
</dbReference>
<evidence type="ECO:0000256" key="7">
    <source>
        <dbReference type="SAM" id="MobiDB-lite"/>
    </source>
</evidence>
<dbReference type="InterPro" id="IPR011990">
    <property type="entry name" value="TPR-like_helical_dom_sf"/>
</dbReference>
<dbReference type="InterPro" id="IPR036322">
    <property type="entry name" value="WD40_repeat_dom_sf"/>
</dbReference>
<evidence type="ECO:0000256" key="6">
    <source>
        <dbReference type="PROSITE-ProRule" id="PRU01006"/>
    </source>
</evidence>
<feature type="repeat" description="WD" evidence="5">
    <location>
        <begin position="106"/>
        <end position="147"/>
    </location>
</feature>
<comment type="similarity">
    <text evidence="1 4">Belongs to the VPS41 family.</text>
</comment>
<gene>
    <name evidence="9" type="ORF">HKI87_06g42180</name>
</gene>
<dbReference type="SMART" id="SM00299">
    <property type="entry name" value="CLH"/>
    <property type="match status" value="1"/>
</dbReference>
<reference evidence="9 10" key="1">
    <citation type="submission" date="2024-03" db="EMBL/GenBank/DDBJ databases">
        <title>Complete genome sequence of the green alga Chloropicon roscoffensis RCC1871.</title>
        <authorList>
            <person name="Lemieux C."/>
            <person name="Pombert J.-F."/>
            <person name="Otis C."/>
            <person name="Turmel M."/>
        </authorList>
    </citation>
    <scope>NUCLEOTIDE SEQUENCE [LARGE SCALE GENOMIC DNA]</scope>
    <source>
        <strain evidence="9 10">RCC1871</strain>
    </source>
</reference>
<dbReference type="InterPro" id="IPR000547">
    <property type="entry name" value="Clathrin_H-chain/VPS_repeat"/>
</dbReference>
<dbReference type="PROSITE" id="PS50082">
    <property type="entry name" value="WD_REPEATS_2"/>
    <property type="match status" value="1"/>
</dbReference>
<proteinExistence type="inferred from homology"/>
<dbReference type="GO" id="GO:0030897">
    <property type="term" value="C:HOPS complex"/>
    <property type="evidence" value="ECO:0007669"/>
    <property type="project" value="UniProtKB-UniRule"/>
</dbReference>
<keyword evidence="10" id="KW-1185">Reference proteome</keyword>
<dbReference type="PROSITE" id="PS50236">
    <property type="entry name" value="CHCR"/>
    <property type="match status" value="1"/>
</dbReference>
<dbReference type="InterPro" id="IPR001680">
    <property type="entry name" value="WD40_rpt"/>
</dbReference>
<evidence type="ECO:0000313" key="9">
    <source>
        <dbReference type="EMBL" id="WZN62676.1"/>
    </source>
</evidence>
<dbReference type="GO" id="GO:0034058">
    <property type="term" value="P:endosomal vesicle fusion"/>
    <property type="evidence" value="ECO:0007669"/>
    <property type="project" value="UniProtKB-UniRule"/>
</dbReference>
<dbReference type="Proteomes" id="UP001472866">
    <property type="component" value="Chromosome 06"/>
</dbReference>
<dbReference type="GO" id="GO:0009267">
    <property type="term" value="P:cellular response to starvation"/>
    <property type="evidence" value="ECO:0007669"/>
    <property type="project" value="TreeGrafter"/>
</dbReference>
<dbReference type="InterPro" id="IPR016902">
    <property type="entry name" value="Vps41"/>
</dbReference>
<dbReference type="GO" id="GO:0005770">
    <property type="term" value="C:late endosome"/>
    <property type="evidence" value="ECO:0007669"/>
    <property type="project" value="UniProtKB-UniRule"/>
</dbReference>
<dbReference type="SUPFAM" id="SSF50978">
    <property type="entry name" value="WD40 repeat-like"/>
    <property type="match status" value="1"/>
</dbReference>
<dbReference type="AlphaFoldDB" id="A0AAX4P9F6"/>
<organism evidence="9 10">
    <name type="scientific">Chloropicon roscoffensis</name>
    <dbReference type="NCBI Taxonomy" id="1461544"/>
    <lineage>
        <taxon>Eukaryota</taxon>
        <taxon>Viridiplantae</taxon>
        <taxon>Chlorophyta</taxon>
        <taxon>Chloropicophyceae</taxon>
        <taxon>Chloropicales</taxon>
        <taxon>Chloropicaceae</taxon>
        <taxon>Chloropicon</taxon>
    </lineage>
</organism>
<keyword evidence="5" id="KW-0853">WD repeat</keyword>
<dbReference type="GO" id="GO:0016236">
    <property type="term" value="P:macroautophagy"/>
    <property type="evidence" value="ECO:0007669"/>
    <property type="project" value="TreeGrafter"/>
</dbReference>
<dbReference type="PANTHER" id="PTHR12616">
    <property type="entry name" value="VACUOLAR PROTEIN SORTING VPS41"/>
    <property type="match status" value="1"/>
</dbReference>
<dbReference type="InterPro" id="IPR045111">
    <property type="entry name" value="Vps41/Vps8"/>
</dbReference>
<feature type="repeat" description="CHCR" evidence="6">
    <location>
        <begin position="675"/>
        <end position="829"/>
    </location>
</feature>
<dbReference type="Pfam" id="PF23411">
    <property type="entry name" value="Beta-prop_Vps41"/>
    <property type="match status" value="1"/>
</dbReference>
<dbReference type="SMART" id="SM00320">
    <property type="entry name" value="WD40"/>
    <property type="match status" value="2"/>
</dbReference>
<evidence type="ECO:0000313" key="10">
    <source>
        <dbReference type="Proteomes" id="UP001472866"/>
    </source>
</evidence>
<dbReference type="GO" id="GO:0006623">
    <property type="term" value="P:protein targeting to vacuole"/>
    <property type="evidence" value="ECO:0007669"/>
    <property type="project" value="InterPro"/>
</dbReference>
<keyword evidence="3 4" id="KW-0653">Protein transport</keyword>
<evidence type="ECO:0000259" key="8">
    <source>
        <dbReference type="Pfam" id="PF23411"/>
    </source>
</evidence>
<evidence type="ECO:0000256" key="1">
    <source>
        <dbReference type="ARBA" id="ARBA00009582"/>
    </source>
</evidence>
<evidence type="ECO:0000256" key="2">
    <source>
        <dbReference type="ARBA" id="ARBA00022448"/>
    </source>
</evidence>